<dbReference type="AlphaFoldDB" id="A0A8K1GCN6"/>
<accession>A0A8K1GCN6</accession>
<name>A0A8K1GCN6_9PASS</name>
<feature type="non-terminal residue" evidence="1">
    <location>
        <position position="1"/>
    </location>
</feature>
<evidence type="ECO:0000313" key="2">
    <source>
        <dbReference type="Proteomes" id="UP000796761"/>
    </source>
</evidence>
<gene>
    <name evidence="1" type="ORF">HGM15179_011626</name>
</gene>
<feature type="non-terminal residue" evidence="1">
    <location>
        <position position="54"/>
    </location>
</feature>
<proteinExistence type="predicted"/>
<organism evidence="1 2">
    <name type="scientific">Zosterops borbonicus</name>
    <dbReference type="NCBI Taxonomy" id="364589"/>
    <lineage>
        <taxon>Eukaryota</taxon>
        <taxon>Metazoa</taxon>
        <taxon>Chordata</taxon>
        <taxon>Craniata</taxon>
        <taxon>Vertebrata</taxon>
        <taxon>Euteleostomi</taxon>
        <taxon>Archelosauria</taxon>
        <taxon>Archosauria</taxon>
        <taxon>Dinosauria</taxon>
        <taxon>Saurischia</taxon>
        <taxon>Theropoda</taxon>
        <taxon>Coelurosauria</taxon>
        <taxon>Aves</taxon>
        <taxon>Neognathae</taxon>
        <taxon>Neoaves</taxon>
        <taxon>Telluraves</taxon>
        <taxon>Australaves</taxon>
        <taxon>Passeriformes</taxon>
        <taxon>Sylvioidea</taxon>
        <taxon>Zosteropidae</taxon>
        <taxon>Zosterops</taxon>
    </lineage>
</organism>
<protein>
    <submittedName>
        <fullName evidence="1">Uncharacterized protein</fullName>
    </submittedName>
</protein>
<sequence>KSPSPGCVGAGSGLTQGLAGVQLPLPSPPSPFLLDQGEEKLLGKLCGCGSSPEA</sequence>
<dbReference type="EMBL" id="SWJQ01000367">
    <property type="protein sequence ID" value="TRZ15489.1"/>
    <property type="molecule type" value="Genomic_DNA"/>
</dbReference>
<comment type="caution">
    <text evidence="1">The sequence shown here is derived from an EMBL/GenBank/DDBJ whole genome shotgun (WGS) entry which is preliminary data.</text>
</comment>
<dbReference type="Proteomes" id="UP000796761">
    <property type="component" value="Unassembled WGS sequence"/>
</dbReference>
<evidence type="ECO:0000313" key="1">
    <source>
        <dbReference type="EMBL" id="TRZ15489.1"/>
    </source>
</evidence>
<keyword evidence="2" id="KW-1185">Reference proteome</keyword>
<reference evidence="1" key="1">
    <citation type="submission" date="2019-04" db="EMBL/GenBank/DDBJ databases">
        <title>Genome assembly of Zosterops borbonicus 15179.</title>
        <authorList>
            <person name="Leroy T."/>
            <person name="Anselmetti Y."/>
            <person name="Tilak M.-K."/>
            <person name="Nabholz B."/>
        </authorList>
    </citation>
    <scope>NUCLEOTIDE SEQUENCE</scope>
    <source>
        <strain evidence="1">HGM_15179</strain>
        <tissue evidence="1">Muscle</tissue>
    </source>
</reference>